<dbReference type="Gene3D" id="3.40.50.880">
    <property type="match status" value="1"/>
</dbReference>
<dbReference type="InterPro" id="IPR029010">
    <property type="entry name" value="ThuA-like"/>
</dbReference>
<keyword evidence="4" id="KW-1185">Reference proteome</keyword>
<feature type="domain" description="ThuA-like" evidence="2">
    <location>
        <begin position="84"/>
        <end position="245"/>
    </location>
</feature>
<dbReference type="PROSITE" id="PS51257">
    <property type="entry name" value="PROKAR_LIPOPROTEIN"/>
    <property type="match status" value="1"/>
</dbReference>
<dbReference type="EMBL" id="JBHUON010000004">
    <property type="protein sequence ID" value="MFD2864132.1"/>
    <property type="molecule type" value="Genomic_DNA"/>
</dbReference>
<accession>A0ABW5XM87</accession>
<feature type="chain" id="PRO_5046912985" evidence="1">
    <location>
        <begin position="20"/>
        <end position="248"/>
    </location>
</feature>
<evidence type="ECO:0000313" key="3">
    <source>
        <dbReference type="EMBL" id="MFD2864132.1"/>
    </source>
</evidence>
<evidence type="ECO:0000256" key="1">
    <source>
        <dbReference type="SAM" id="SignalP"/>
    </source>
</evidence>
<name>A0ABW5XM87_9SPHI</name>
<dbReference type="InterPro" id="IPR029062">
    <property type="entry name" value="Class_I_gatase-like"/>
</dbReference>
<proteinExistence type="predicted"/>
<gene>
    <name evidence="3" type="ORF">ACFSYC_05470</name>
</gene>
<comment type="caution">
    <text evidence="3">The sequence shown here is derived from an EMBL/GenBank/DDBJ whole genome shotgun (WGS) entry which is preliminary data.</text>
</comment>
<keyword evidence="1" id="KW-0732">Signal</keyword>
<protein>
    <submittedName>
        <fullName evidence="3">ThuA domain-containing protein</fullName>
    </submittedName>
</protein>
<dbReference type="SUPFAM" id="SSF52317">
    <property type="entry name" value="Class I glutamine amidotransferase-like"/>
    <property type="match status" value="1"/>
</dbReference>
<feature type="signal peptide" evidence="1">
    <location>
        <begin position="1"/>
        <end position="19"/>
    </location>
</feature>
<sequence length="248" mass="27348">MKAYYRLLLAVTLSTTALGGCISHSKTANVKADQRDMPIRVLMVGGGTSHDFNRWYKQADGNTLSMDNLCRVIYTNNTDSIPYYLAAADVLYLATNQPITLAGRNAIFEFAAAGKGLILGHPALWYNYKDWPEYNLKLVSGGASSHDSYGSFDEELVNIKHPVTVGVAHQFTLKDERYHYILDPAGPGIEVLANSRAANNSKVYPSVFVVKNPKARIVGIALGHDAASHDIADYRLMLRQAVKWVADR</sequence>
<organism evidence="3 4">
    <name type="scientific">Mucilaginibacter antarcticus</name>
    <dbReference type="NCBI Taxonomy" id="1855725"/>
    <lineage>
        <taxon>Bacteria</taxon>
        <taxon>Pseudomonadati</taxon>
        <taxon>Bacteroidota</taxon>
        <taxon>Sphingobacteriia</taxon>
        <taxon>Sphingobacteriales</taxon>
        <taxon>Sphingobacteriaceae</taxon>
        <taxon>Mucilaginibacter</taxon>
    </lineage>
</organism>
<reference evidence="4" key="1">
    <citation type="journal article" date="2019" name="Int. J. Syst. Evol. Microbiol.">
        <title>The Global Catalogue of Microorganisms (GCM) 10K type strain sequencing project: providing services to taxonomists for standard genome sequencing and annotation.</title>
        <authorList>
            <consortium name="The Broad Institute Genomics Platform"/>
            <consortium name="The Broad Institute Genome Sequencing Center for Infectious Disease"/>
            <person name="Wu L."/>
            <person name="Ma J."/>
        </authorList>
    </citation>
    <scope>NUCLEOTIDE SEQUENCE [LARGE SCALE GENOMIC DNA]</scope>
    <source>
        <strain evidence="4">KCTC 52232</strain>
    </source>
</reference>
<dbReference type="Proteomes" id="UP001597601">
    <property type="component" value="Unassembled WGS sequence"/>
</dbReference>
<evidence type="ECO:0000313" key="4">
    <source>
        <dbReference type="Proteomes" id="UP001597601"/>
    </source>
</evidence>
<dbReference type="Pfam" id="PF06283">
    <property type="entry name" value="ThuA"/>
    <property type="match status" value="1"/>
</dbReference>
<evidence type="ECO:0000259" key="2">
    <source>
        <dbReference type="Pfam" id="PF06283"/>
    </source>
</evidence>
<dbReference type="RefSeq" id="WP_377124350.1">
    <property type="nucleotide sequence ID" value="NZ_JBHUON010000004.1"/>
</dbReference>